<dbReference type="AlphaFoldDB" id="A0A328AT53"/>
<dbReference type="OrthoDB" id="7210500at2"/>
<name>A0A328AT53_9CAUL</name>
<organism evidence="3 4">
    <name type="scientific">Phenylobacterium deserti</name>
    <dbReference type="NCBI Taxonomy" id="1914756"/>
    <lineage>
        <taxon>Bacteria</taxon>
        <taxon>Pseudomonadati</taxon>
        <taxon>Pseudomonadota</taxon>
        <taxon>Alphaproteobacteria</taxon>
        <taxon>Caulobacterales</taxon>
        <taxon>Caulobacteraceae</taxon>
        <taxon>Phenylobacterium</taxon>
    </lineage>
</organism>
<sequence>MIELVVFAGQSNAVGFPNNSATLPAEMRAADPDVRIWKNGAWVVLQPGVNSGGANQPQLWGPEVAFARRWRADHPADVLYIVKVAKGETALAAGPGLDWSPASQGELFAQTSSTIGAARAALARQGLKPRVGAIFWMQGEQDAVTPTAARAYRGNLKAFFERVRTAWGGLDVPIVYGRIADEAGLPFREQVRSAQTALRSERGVAMVDTDRFPMFDDKHFSAAGQLQLGGAFYEAWTAALTAR</sequence>
<evidence type="ECO:0000313" key="4">
    <source>
        <dbReference type="Proteomes" id="UP000249725"/>
    </source>
</evidence>
<keyword evidence="1" id="KW-0378">Hydrolase</keyword>
<reference evidence="4" key="1">
    <citation type="submission" date="2018-05" db="EMBL/GenBank/DDBJ databases">
        <authorList>
            <person name="Li X."/>
        </authorList>
    </citation>
    <scope>NUCLEOTIDE SEQUENCE [LARGE SCALE GENOMIC DNA]</scope>
    <source>
        <strain evidence="4">YIM 73061</strain>
    </source>
</reference>
<dbReference type="InterPro" id="IPR052940">
    <property type="entry name" value="Carb_Esterase_6"/>
</dbReference>
<feature type="domain" description="Sialate O-acetylesterase" evidence="2">
    <location>
        <begin position="4"/>
        <end position="235"/>
    </location>
</feature>
<dbReference type="EMBL" id="QFYR01000001">
    <property type="protein sequence ID" value="RAK56866.1"/>
    <property type="molecule type" value="Genomic_DNA"/>
</dbReference>
<evidence type="ECO:0000259" key="2">
    <source>
        <dbReference type="Pfam" id="PF03629"/>
    </source>
</evidence>
<dbReference type="RefSeq" id="WP_111513288.1">
    <property type="nucleotide sequence ID" value="NZ_QFYR01000001.1"/>
</dbReference>
<keyword evidence="4" id="KW-1185">Reference proteome</keyword>
<dbReference type="Gene3D" id="3.40.50.1110">
    <property type="entry name" value="SGNH hydrolase"/>
    <property type="match status" value="1"/>
</dbReference>
<dbReference type="SUPFAM" id="SSF52266">
    <property type="entry name" value="SGNH hydrolase"/>
    <property type="match status" value="1"/>
</dbReference>
<dbReference type="InterPro" id="IPR005181">
    <property type="entry name" value="SASA"/>
</dbReference>
<protein>
    <recommendedName>
        <fullName evidence="2">Sialate O-acetylesterase domain-containing protein</fullName>
    </recommendedName>
</protein>
<proteinExistence type="predicted"/>
<dbReference type="InterPro" id="IPR036514">
    <property type="entry name" value="SGNH_hydro_sf"/>
</dbReference>
<dbReference type="Pfam" id="PF03629">
    <property type="entry name" value="SASA"/>
    <property type="match status" value="1"/>
</dbReference>
<dbReference type="PANTHER" id="PTHR31988:SF19">
    <property type="entry name" value="9-O-ACETYL-N-ACETYLNEURAMINIC ACID DEACETYLASE-RELATED"/>
    <property type="match status" value="1"/>
</dbReference>
<evidence type="ECO:0000313" key="3">
    <source>
        <dbReference type="EMBL" id="RAK56866.1"/>
    </source>
</evidence>
<dbReference type="GO" id="GO:0016788">
    <property type="term" value="F:hydrolase activity, acting on ester bonds"/>
    <property type="evidence" value="ECO:0007669"/>
    <property type="project" value="UniProtKB-ARBA"/>
</dbReference>
<accession>A0A328AT53</accession>
<gene>
    <name evidence="3" type="ORF">DJ018_02530</name>
</gene>
<evidence type="ECO:0000256" key="1">
    <source>
        <dbReference type="ARBA" id="ARBA00022801"/>
    </source>
</evidence>
<dbReference type="Proteomes" id="UP000249725">
    <property type="component" value="Unassembled WGS sequence"/>
</dbReference>
<comment type="caution">
    <text evidence="3">The sequence shown here is derived from an EMBL/GenBank/DDBJ whole genome shotgun (WGS) entry which is preliminary data.</text>
</comment>
<dbReference type="PANTHER" id="PTHR31988">
    <property type="entry name" value="ESTERASE, PUTATIVE (DUF303)-RELATED"/>
    <property type="match status" value="1"/>
</dbReference>